<accession>A0A2S5CS80</accession>
<sequence>MMMRFKIRSQSLLQSYLPARLTARLLLPLCLATACTGTTPPHNDVTLLAPRPFGYVIGDTIRHRLIIDTHNGVQLQRNSLPKLGPINYWLDLTDLTVNAQPRNGGFHYEIDLLYQVFYAPLEVKMLSIPSFNLPLAQGSNTATQTVPAWHFTVSPLRELAVRKDNGGDYMRPDTPAPFLDNTVLLQGLLLSTLTVLASAAYLAYLYGYVPGFPKRSLFKQTGKKLVKLTDAQIGEALSLFHQALNTLNGTPVFQAGLTEFYRQHPPYRLAEEPLATFFQMSNQHFFADGIANPIGALHALRQLCNLCLAIERGQR</sequence>
<dbReference type="AlphaFoldDB" id="A0A2S5CS80"/>
<feature type="signal peptide" evidence="2">
    <location>
        <begin position="1"/>
        <end position="34"/>
    </location>
</feature>
<evidence type="ECO:0000313" key="4">
    <source>
        <dbReference type="Proteomes" id="UP000237423"/>
    </source>
</evidence>
<comment type="caution">
    <text evidence="3">The sequence shown here is derived from an EMBL/GenBank/DDBJ whole genome shotgun (WGS) entry which is preliminary data.</text>
</comment>
<organism evidence="3 4">
    <name type="scientific">Methylovulum psychrotolerans</name>
    <dbReference type="NCBI Taxonomy" id="1704499"/>
    <lineage>
        <taxon>Bacteria</taxon>
        <taxon>Pseudomonadati</taxon>
        <taxon>Pseudomonadota</taxon>
        <taxon>Gammaproteobacteria</taxon>
        <taxon>Methylococcales</taxon>
        <taxon>Methylococcaceae</taxon>
        <taxon>Methylovulum</taxon>
    </lineage>
</organism>
<evidence type="ECO:0000256" key="1">
    <source>
        <dbReference type="SAM" id="Phobius"/>
    </source>
</evidence>
<keyword evidence="1" id="KW-1133">Transmembrane helix</keyword>
<keyword evidence="1" id="KW-0812">Transmembrane</keyword>
<dbReference type="EMBL" id="PGFZ01000001">
    <property type="protein sequence ID" value="POZ53636.1"/>
    <property type="molecule type" value="Genomic_DNA"/>
</dbReference>
<proteinExistence type="predicted"/>
<name>A0A2S5CS80_9GAMM</name>
<evidence type="ECO:0000313" key="3">
    <source>
        <dbReference type="EMBL" id="POZ53636.1"/>
    </source>
</evidence>
<dbReference type="Proteomes" id="UP000237423">
    <property type="component" value="Unassembled WGS sequence"/>
</dbReference>
<feature type="chain" id="PRO_5015659487" evidence="2">
    <location>
        <begin position="35"/>
        <end position="315"/>
    </location>
</feature>
<feature type="transmembrane region" description="Helical" evidence="1">
    <location>
        <begin position="183"/>
        <end position="209"/>
    </location>
</feature>
<dbReference type="RefSeq" id="WP_146054499.1">
    <property type="nucleotide sequence ID" value="NZ_PGFZ01000001.1"/>
</dbReference>
<evidence type="ECO:0000256" key="2">
    <source>
        <dbReference type="SAM" id="SignalP"/>
    </source>
</evidence>
<reference evidence="3 4" key="1">
    <citation type="submission" date="2017-11" db="EMBL/GenBank/DDBJ databases">
        <title>Draft Genome Sequence of Methylobacter psychrotolerans Sph1T, an Obligate Methanotroph from Low-Temperature Environments.</title>
        <authorList>
            <person name="Oshkin I.Y."/>
            <person name="Miroshnikov K."/>
            <person name="Belova S.E."/>
            <person name="Korzhenkov A."/>
            <person name="Toshchakov S.V."/>
            <person name="Dedysh S.N."/>
        </authorList>
    </citation>
    <scope>NUCLEOTIDE SEQUENCE [LARGE SCALE GENOMIC DNA]</scope>
    <source>
        <strain evidence="3 4">Sph1</strain>
    </source>
</reference>
<protein>
    <submittedName>
        <fullName evidence="3">Nonribosomal peptide synthetase MxaA</fullName>
    </submittedName>
</protein>
<keyword evidence="1" id="KW-0472">Membrane</keyword>
<dbReference type="PROSITE" id="PS51257">
    <property type="entry name" value="PROKAR_LIPOPROTEIN"/>
    <property type="match status" value="1"/>
</dbReference>
<gene>
    <name evidence="3" type="ORF">AADEFJLK_00671</name>
</gene>
<keyword evidence="2" id="KW-0732">Signal</keyword>